<keyword evidence="1" id="KW-0067">ATP-binding</keyword>
<evidence type="ECO:0000313" key="1">
    <source>
        <dbReference type="EMBL" id="RCI70822.1"/>
    </source>
</evidence>
<keyword evidence="1" id="KW-0547">Nucleotide-binding</keyword>
<dbReference type="Proteomes" id="UP000253594">
    <property type="component" value="Unassembled WGS sequence"/>
</dbReference>
<protein>
    <submittedName>
        <fullName evidence="1">ATP-binding protein</fullName>
    </submittedName>
</protein>
<sequence>MKGAVFMTTPKPTQLASGMADIANIA</sequence>
<name>A0A367M0G9_PSEAI</name>
<comment type="caution">
    <text evidence="1">The sequence shown here is derived from an EMBL/GenBank/DDBJ whole genome shotgun (WGS) entry which is preliminary data.</text>
</comment>
<dbReference type="AlphaFoldDB" id="A0A367M0G9"/>
<organism evidence="1 2">
    <name type="scientific">Pseudomonas aeruginosa</name>
    <dbReference type="NCBI Taxonomy" id="287"/>
    <lineage>
        <taxon>Bacteria</taxon>
        <taxon>Pseudomonadati</taxon>
        <taxon>Pseudomonadota</taxon>
        <taxon>Gammaproteobacteria</taxon>
        <taxon>Pseudomonadales</taxon>
        <taxon>Pseudomonadaceae</taxon>
        <taxon>Pseudomonas</taxon>
    </lineage>
</organism>
<accession>A0A367M0G9</accession>
<dbReference type="GO" id="GO:0005524">
    <property type="term" value="F:ATP binding"/>
    <property type="evidence" value="ECO:0007669"/>
    <property type="project" value="UniProtKB-KW"/>
</dbReference>
<dbReference type="EMBL" id="QORE01001804">
    <property type="protein sequence ID" value="RCI70822.1"/>
    <property type="molecule type" value="Genomic_DNA"/>
</dbReference>
<gene>
    <name evidence="1" type="ORF">DT376_32470</name>
</gene>
<evidence type="ECO:0000313" key="2">
    <source>
        <dbReference type="Proteomes" id="UP000253594"/>
    </source>
</evidence>
<proteinExistence type="predicted"/>
<reference evidence="1 2" key="1">
    <citation type="submission" date="2018-07" db="EMBL/GenBank/DDBJ databases">
        <title>Mechanisms of high-level aminoglycoside resistance among Gram-negative pathogens in Brazil.</title>
        <authorList>
            <person name="Ballaben A.S."/>
            <person name="Darini A.L.C."/>
            <person name="Doi Y."/>
        </authorList>
    </citation>
    <scope>NUCLEOTIDE SEQUENCE [LARGE SCALE GENOMIC DNA]</scope>
    <source>
        <strain evidence="1 2">B2-305</strain>
    </source>
</reference>
<feature type="non-terminal residue" evidence="1">
    <location>
        <position position="26"/>
    </location>
</feature>